<evidence type="ECO:0000313" key="3">
    <source>
        <dbReference type="Proteomes" id="UP001419268"/>
    </source>
</evidence>
<gene>
    <name evidence="2" type="ORF">Scep_014413</name>
</gene>
<reference evidence="2 3" key="1">
    <citation type="submission" date="2024-01" db="EMBL/GenBank/DDBJ databases">
        <title>Genome assemblies of Stephania.</title>
        <authorList>
            <person name="Yang L."/>
        </authorList>
    </citation>
    <scope>NUCLEOTIDE SEQUENCE [LARGE SCALE GENOMIC DNA]</scope>
    <source>
        <strain evidence="2">JXDWG</strain>
        <tissue evidence="2">Leaf</tissue>
    </source>
</reference>
<feature type="compositionally biased region" description="Polar residues" evidence="1">
    <location>
        <begin position="15"/>
        <end position="25"/>
    </location>
</feature>
<organism evidence="2 3">
    <name type="scientific">Stephania cephalantha</name>
    <dbReference type="NCBI Taxonomy" id="152367"/>
    <lineage>
        <taxon>Eukaryota</taxon>
        <taxon>Viridiplantae</taxon>
        <taxon>Streptophyta</taxon>
        <taxon>Embryophyta</taxon>
        <taxon>Tracheophyta</taxon>
        <taxon>Spermatophyta</taxon>
        <taxon>Magnoliopsida</taxon>
        <taxon>Ranunculales</taxon>
        <taxon>Menispermaceae</taxon>
        <taxon>Menispermoideae</taxon>
        <taxon>Cissampelideae</taxon>
        <taxon>Stephania</taxon>
    </lineage>
</organism>
<proteinExistence type="predicted"/>
<dbReference type="EMBL" id="JBBNAG010000006">
    <property type="protein sequence ID" value="KAK9125567.1"/>
    <property type="molecule type" value="Genomic_DNA"/>
</dbReference>
<feature type="region of interest" description="Disordered" evidence="1">
    <location>
        <begin position="1"/>
        <end position="25"/>
    </location>
</feature>
<keyword evidence="3" id="KW-1185">Reference proteome</keyword>
<name>A0AAP0J393_9MAGN</name>
<dbReference type="AlphaFoldDB" id="A0AAP0J393"/>
<comment type="caution">
    <text evidence="2">The sequence shown here is derived from an EMBL/GenBank/DDBJ whole genome shotgun (WGS) entry which is preliminary data.</text>
</comment>
<dbReference type="Proteomes" id="UP001419268">
    <property type="component" value="Unassembled WGS sequence"/>
</dbReference>
<evidence type="ECO:0000313" key="2">
    <source>
        <dbReference type="EMBL" id="KAK9125567.1"/>
    </source>
</evidence>
<protein>
    <submittedName>
        <fullName evidence="2">Uncharacterized protein</fullName>
    </submittedName>
</protein>
<accession>A0AAP0J393</accession>
<evidence type="ECO:0000256" key="1">
    <source>
        <dbReference type="SAM" id="MobiDB-lite"/>
    </source>
</evidence>
<sequence length="93" mass="9723">MGGGARAPLSGCGRGSTSSPVSPTTQCRRCWGPLAQLADLRLVVAETGRPHRGPSRFVGVGHCHGVPSSPTLDDGGVAGPSCRRRWRHRLSLP</sequence>